<feature type="region of interest" description="Disordered" evidence="1">
    <location>
        <begin position="1"/>
        <end position="21"/>
    </location>
</feature>
<name>A0A1F7Y1G3_9BACT</name>
<protein>
    <submittedName>
        <fullName evidence="2">Uncharacterized protein</fullName>
    </submittedName>
</protein>
<evidence type="ECO:0000313" key="2">
    <source>
        <dbReference type="EMBL" id="OGM21010.1"/>
    </source>
</evidence>
<organism evidence="2 3">
    <name type="scientific">Candidatus Woesebacteria bacterium RIFCSPHIGHO2_01_FULL_38_26b</name>
    <dbReference type="NCBI Taxonomy" id="1802491"/>
    <lineage>
        <taxon>Bacteria</taxon>
        <taxon>Candidatus Woeseibacteriota</taxon>
    </lineage>
</organism>
<dbReference type="EMBL" id="MGGD01000021">
    <property type="protein sequence ID" value="OGM21010.1"/>
    <property type="molecule type" value="Genomic_DNA"/>
</dbReference>
<evidence type="ECO:0000313" key="3">
    <source>
        <dbReference type="Proteomes" id="UP000176741"/>
    </source>
</evidence>
<reference evidence="2 3" key="1">
    <citation type="journal article" date="2016" name="Nat. Commun.">
        <title>Thousands of microbial genomes shed light on interconnected biogeochemical processes in an aquifer system.</title>
        <authorList>
            <person name="Anantharaman K."/>
            <person name="Brown C.T."/>
            <person name="Hug L.A."/>
            <person name="Sharon I."/>
            <person name="Castelle C.J."/>
            <person name="Probst A.J."/>
            <person name="Thomas B.C."/>
            <person name="Singh A."/>
            <person name="Wilkins M.J."/>
            <person name="Karaoz U."/>
            <person name="Brodie E.L."/>
            <person name="Williams K.H."/>
            <person name="Hubbard S.S."/>
            <person name="Banfield J.F."/>
        </authorList>
    </citation>
    <scope>NUCLEOTIDE SEQUENCE [LARGE SCALE GENOMIC DNA]</scope>
</reference>
<dbReference type="Proteomes" id="UP000176741">
    <property type="component" value="Unassembled WGS sequence"/>
</dbReference>
<evidence type="ECO:0000256" key="1">
    <source>
        <dbReference type="SAM" id="MobiDB-lite"/>
    </source>
</evidence>
<comment type="caution">
    <text evidence="2">The sequence shown here is derived from an EMBL/GenBank/DDBJ whole genome shotgun (WGS) entry which is preliminary data.</text>
</comment>
<sequence>MPPKPDPKNQSMPAAKKKPLPFYFSPPLPRINALATRTRRFREQVSSVRGRTHLHTSLYYFLLFFYIFQDYKLRFAFSTKKSRLSRDFLVFWKLVSKAWLFSSPKQNPPFGGFWLGKLVSQVLFSSLDAIAI</sequence>
<dbReference type="AlphaFoldDB" id="A0A1F7Y1G3"/>
<accession>A0A1F7Y1G3</accession>
<proteinExistence type="predicted"/>
<gene>
    <name evidence="2" type="ORF">A2771_01305</name>
</gene>